<feature type="binding site" evidence="6">
    <location>
        <position position="18"/>
    </location>
    <ligand>
        <name>Fe cation</name>
        <dbReference type="ChEBI" id="CHEBI:24875"/>
        <label>1</label>
    </ligand>
</feature>
<dbReference type="PROSITE" id="PS50905">
    <property type="entry name" value="FERRITIN_LIKE"/>
    <property type="match status" value="1"/>
</dbReference>
<dbReference type="InterPro" id="IPR012347">
    <property type="entry name" value="Ferritin-like"/>
</dbReference>
<evidence type="ECO:0000256" key="3">
    <source>
        <dbReference type="ARBA" id="ARBA00022723"/>
    </source>
</evidence>
<dbReference type="InterPro" id="IPR001519">
    <property type="entry name" value="Ferritin"/>
</dbReference>
<keyword evidence="5 6" id="KW-0408">Iron</keyword>
<keyword evidence="2 7" id="KW-0409">Iron storage</keyword>
<evidence type="ECO:0000259" key="8">
    <source>
        <dbReference type="PROSITE" id="PS50905"/>
    </source>
</evidence>
<dbReference type="InterPro" id="IPR009078">
    <property type="entry name" value="Ferritin-like_SF"/>
</dbReference>
<dbReference type="GO" id="GO:0006826">
    <property type="term" value="P:iron ion transport"/>
    <property type="evidence" value="ECO:0007669"/>
    <property type="project" value="InterPro"/>
</dbReference>
<evidence type="ECO:0000256" key="4">
    <source>
        <dbReference type="ARBA" id="ARBA00023002"/>
    </source>
</evidence>
<name>A0A8J2BLP9_9BACT</name>
<dbReference type="EC" id="1.16.3.2" evidence="7"/>
<evidence type="ECO:0000256" key="5">
    <source>
        <dbReference type="ARBA" id="ARBA00023004"/>
    </source>
</evidence>
<proteinExistence type="inferred from homology"/>
<evidence type="ECO:0000256" key="7">
    <source>
        <dbReference type="RuleBase" id="RU361145"/>
    </source>
</evidence>
<accession>A0A8J2BLP9</accession>
<comment type="similarity">
    <text evidence="1 7">Belongs to the ferritin family. Prokaryotic subfamily.</text>
</comment>
<evidence type="ECO:0000256" key="1">
    <source>
        <dbReference type="ARBA" id="ARBA00006950"/>
    </source>
</evidence>
<keyword evidence="10" id="KW-1185">Reference proteome</keyword>
<dbReference type="PANTHER" id="PTHR11431">
    <property type="entry name" value="FERRITIN"/>
    <property type="match status" value="1"/>
</dbReference>
<dbReference type="InterPro" id="IPR041719">
    <property type="entry name" value="Ferritin_prok"/>
</dbReference>
<dbReference type="PANTHER" id="PTHR11431:SF127">
    <property type="entry name" value="BACTERIAL NON-HEME FERRITIN"/>
    <property type="match status" value="1"/>
</dbReference>
<comment type="catalytic activity">
    <reaction evidence="7">
        <text>4 Fe(2+) + O2 + 6 H2O = 4 iron(III) oxide-hydroxide + 12 H(+)</text>
        <dbReference type="Rhea" id="RHEA:11972"/>
        <dbReference type="ChEBI" id="CHEBI:15377"/>
        <dbReference type="ChEBI" id="CHEBI:15378"/>
        <dbReference type="ChEBI" id="CHEBI:15379"/>
        <dbReference type="ChEBI" id="CHEBI:29033"/>
        <dbReference type="ChEBI" id="CHEBI:78619"/>
        <dbReference type="EC" id="1.16.3.2"/>
    </reaction>
</comment>
<comment type="subcellular location">
    <subcellularLocation>
        <location evidence="7">Cytoplasm</location>
    </subcellularLocation>
</comment>
<dbReference type="Proteomes" id="UP000663859">
    <property type="component" value="Unassembled WGS sequence"/>
</dbReference>
<comment type="caution">
    <text evidence="9">The sequence shown here is derived from an EMBL/GenBank/DDBJ whole genome shotgun (WGS) entry which is preliminary data.</text>
</comment>
<dbReference type="GO" id="GO:0004322">
    <property type="term" value="F:ferroxidase activity"/>
    <property type="evidence" value="ECO:0007669"/>
    <property type="project" value="TreeGrafter"/>
</dbReference>
<dbReference type="Pfam" id="PF00210">
    <property type="entry name" value="Ferritin"/>
    <property type="match status" value="1"/>
</dbReference>
<evidence type="ECO:0000256" key="6">
    <source>
        <dbReference type="PIRSR" id="PIRSR601519-1"/>
    </source>
</evidence>
<evidence type="ECO:0000256" key="2">
    <source>
        <dbReference type="ARBA" id="ARBA00022434"/>
    </source>
</evidence>
<dbReference type="EMBL" id="CAJNOB010000001">
    <property type="protein sequence ID" value="CAF0689429.1"/>
    <property type="molecule type" value="Genomic_DNA"/>
</dbReference>
<dbReference type="GO" id="GO:0008199">
    <property type="term" value="F:ferric iron binding"/>
    <property type="evidence" value="ECO:0007669"/>
    <property type="project" value="InterPro"/>
</dbReference>
<dbReference type="InterPro" id="IPR008331">
    <property type="entry name" value="Ferritin_DPS_dom"/>
</dbReference>
<dbReference type="RefSeq" id="WP_174581688.1">
    <property type="nucleotide sequence ID" value="NZ_CAJNOB010000001.1"/>
</dbReference>
<feature type="binding site" evidence="6">
    <location>
        <position position="95"/>
    </location>
    <ligand>
        <name>Fe cation</name>
        <dbReference type="ChEBI" id="CHEBI:24875"/>
        <label>1</label>
    </ligand>
</feature>
<keyword evidence="3 6" id="KW-0479">Metal-binding</keyword>
<organism evidence="9 10">
    <name type="scientific">Candidatus Methylacidithermus pantelleriae</name>
    <dbReference type="NCBI Taxonomy" id="2744239"/>
    <lineage>
        <taxon>Bacteria</taxon>
        <taxon>Pseudomonadati</taxon>
        <taxon>Verrucomicrobiota</taxon>
        <taxon>Methylacidiphilae</taxon>
        <taxon>Methylacidiphilales</taxon>
        <taxon>Methylacidiphilaceae</taxon>
        <taxon>Candidatus Methylacidithermus</taxon>
    </lineage>
</organism>
<feature type="domain" description="Ferritin-like diiron" evidence="8">
    <location>
        <begin position="1"/>
        <end position="146"/>
    </location>
</feature>
<feature type="binding site" evidence="6">
    <location>
        <position position="54"/>
    </location>
    <ligand>
        <name>Fe cation</name>
        <dbReference type="ChEBI" id="CHEBI:24875"/>
        <label>1</label>
    </ligand>
</feature>
<dbReference type="GO" id="GO:0006879">
    <property type="term" value="P:intracellular iron ion homeostasis"/>
    <property type="evidence" value="ECO:0007669"/>
    <property type="project" value="UniProtKB-KW"/>
</dbReference>
<keyword evidence="7" id="KW-0963">Cytoplasm</keyword>
<reference evidence="9" key="1">
    <citation type="submission" date="2021-02" db="EMBL/GenBank/DDBJ databases">
        <authorList>
            <person name="Cremers G."/>
            <person name="Picone N."/>
        </authorList>
    </citation>
    <scope>NUCLEOTIDE SEQUENCE</scope>
    <source>
        <strain evidence="9">PQ17</strain>
    </source>
</reference>
<dbReference type="InterPro" id="IPR009040">
    <property type="entry name" value="Ferritin-like_diiron"/>
</dbReference>
<keyword evidence="4 9" id="KW-0560">Oxidoreductase</keyword>
<dbReference type="Gene3D" id="1.20.1260.10">
    <property type="match status" value="1"/>
</dbReference>
<protein>
    <recommendedName>
        <fullName evidence="7">Ferritin</fullName>
        <ecNumber evidence="7">1.16.3.2</ecNumber>
    </recommendedName>
</protein>
<evidence type="ECO:0000313" key="9">
    <source>
        <dbReference type="EMBL" id="CAF0689429.1"/>
    </source>
</evidence>
<dbReference type="GO" id="GO:0008198">
    <property type="term" value="F:ferrous iron binding"/>
    <property type="evidence" value="ECO:0007669"/>
    <property type="project" value="TreeGrafter"/>
</dbReference>
<dbReference type="AlphaFoldDB" id="A0A8J2BLP9"/>
<dbReference type="SUPFAM" id="SSF47240">
    <property type="entry name" value="Ferritin-like"/>
    <property type="match status" value="1"/>
</dbReference>
<gene>
    <name evidence="9" type="primary">bfrB</name>
    <name evidence="9" type="ORF">MPNT_10219</name>
</gene>
<feature type="binding site" evidence="6">
    <location>
        <position position="128"/>
    </location>
    <ligand>
        <name>Fe cation</name>
        <dbReference type="ChEBI" id="CHEBI:24875"/>
        <label>1</label>
    </ligand>
</feature>
<comment type="function">
    <text evidence="7">Iron-storage protein.</text>
</comment>
<dbReference type="GO" id="GO:0005829">
    <property type="term" value="C:cytosol"/>
    <property type="evidence" value="ECO:0007669"/>
    <property type="project" value="TreeGrafter"/>
</dbReference>
<feature type="binding site" evidence="6">
    <location>
        <position position="51"/>
    </location>
    <ligand>
        <name>Fe cation</name>
        <dbReference type="ChEBI" id="CHEBI:24875"/>
        <label>1</label>
    </ligand>
</feature>
<sequence>MLVSENIIEAINEQVGKEFEASLQYEAISAHFAAESLPHLSRHFAKQAEEEREHAHRFMRFVIDAGGRVKIPGIAAPQCSFESAREAVRLSLEREIAVTSLINRIVDLALKENDHITNNFLQWFLKEQLEEVSSMDQLLKIVERAGESNLLLVEQLLAEEKEKLLRAKIEDEEEEDEE</sequence>
<evidence type="ECO:0000313" key="10">
    <source>
        <dbReference type="Proteomes" id="UP000663859"/>
    </source>
</evidence>
<dbReference type="CDD" id="cd01055">
    <property type="entry name" value="Nonheme_Ferritin"/>
    <property type="match status" value="1"/>
</dbReference>